<dbReference type="CDD" id="cd01518">
    <property type="entry name" value="RHOD_YceA"/>
    <property type="match status" value="1"/>
</dbReference>
<dbReference type="InterPro" id="IPR036873">
    <property type="entry name" value="Rhodanese-like_dom_sf"/>
</dbReference>
<protein>
    <recommendedName>
        <fullName evidence="1">tRNA uridine(34) hydroxylase</fullName>
        <ecNumber evidence="1">1.14.-.-</ecNumber>
    </recommendedName>
    <alternativeName>
        <fullName evidence="1">tRNA hydroxylation protein O</fullName>
    </alternativeName>
</protein>
<dbReference type="RefSeq" id="WP_110098004.1">
    <property type="nucleotide sequence ID" value="NZ_CP122561.1"/>
</dbReference>
<dbReference type="Gene3D" id="3.30.70.100">
    <property type="match status" value="1"/>
</dbReference>
<sequence>MSSVSASPQTKIALYYHFAPIPDPQAVQLWQRTLCASLGLTGRIIISEHGINGTVGGPIRDVKAYVKATREYAPFTSLTVKWSDGSDEDFPRLSVKVRPELVAFDAPDEIEVNDQGVVGTAEHLSPQQLHELVENQKRAGEDVVFFDGRNRFEAEIGRFKNAVVPDVDTTRDFVAELDSGKYDHLKDQPVVTYCTGGIRCEVLTVLMANRGFKNLYQLDGGIVKYGEAFADRGLWEGSLYVFDQRMHTEFSSAAKTIGHCILCEQPSSQLRNCHAPGCRHLQVVCDQCEANHPDRICEVCASTFEDSQESSA</sequence>
<keyword evidence="1" id="KW-0560">Oxidoreductase</keyword>
<dbReference type="EMBL" id="CP122566">
    <property type="protein sequence ID" value="WGH93033.1"/>
    <property type="molecule type" value="Genomic_DNA"/>
</dbReference>
<dbReference type="EC" id="1.14.-.-" evidence="1"/>
<evidence type="ECO:0000256" key="1">
    <source>
        <dbReference type="HAMAP-Rule" id="MF_00469"/>
    </source>
</evidence>
<dbReference type="PANTHER" id="PTHR43268:SF6">
    <property type="entry name" value="THIOSULFATE SULFURTRANSFERASE_RHODANESE-LIKE DOMAIN-CONTAINING PROTEIN 2"/>
    <property type="match status" value="1"/>
</dbReference>
<feature type="domain" description="Rhodanese" evidence="2">
    <location>
        <begin position="139"/>
        <end position="234"/>
    </location>
</feature>
<dbReference type="InterPro" id="IPR020936">
    <property type="entry name" value="TrhO"/>
</dbReference>
<proteinExistence type="inferred from homology"/>
<dbReference type="SUPFAM" id="SSF52821">
    <property type="entry name" value="Rhodanese/Cell cycle control phosphatase"/>
    <property type="match status" value="1"/>
</dbReference>
<dbReference type="GO" id="GO:0016705">
    <property type="term" value="F:oxidoreductase activity, acting on paired donors, with incorporation or reduction of molecular oxygen"/>
    <property type="evidence" value="ECO:0007669"/>
    <property type="project" value="UniProtKB-UniRule"/>
</dbReference>
<dbReference type="GO" id="GO:0006400">
    <property type="term" value="P:tRNA modification"/>
    <property type="evidence" value="ECO:0007669"/>
    <property type="project" value="UniProtKB-UniRule"/>
</dbReference>
<dbReference type="Pfam" id="PF17773">
    <property type="entry name" value="UPF0176_N"/>
    <property type="match status" value="1"/>
</dbReference>
<dbReference type="HAMAP" id="MF_00469">
    <property type="entry name" value="TrhO"/>
    <property type="match status" value="1"/>
</dbReference>
<comment type="similarity">
    <text evidence="1">Belongs to the TrhO family.</text>
</comment>
<evidence type="ECO:0000313" key="3">
    <source>
        <dbReference type="EMBL" id="WGH93033.1"/>
    </source>
</evidence>
<dbReference type="Proteomes" id="UP001224674">
    <property type="component" value="Chromosome"/>
</dbReference>
<comment type="catalytic activity">
    <reaction evidence="1">
        <text>uridine(34) in tRNA + AH2 + O2 = 5-hydroxyuridine(34) in tRNA + A + H2O</text>
        <dbReference type="Rhea" id="RHEA:64224"/>
        <dbReference type="Rhea" id="RHEA-COMP:11727"/>
        <dbReference type="Rhea" id="RHEA-COMP:13381"/>
        <dbReference type="ChEBI" id="CHEBI:13193"/>
        <dbReference type="ChEBI" id="CHEBI:15377"/>
        <dbReference type="ChEBI" id="CHEBI:15379"/>
        <dbReference type="ChEBI" id="CHEBI:17499"/>
        <dbReference type="ChEBI" id="CHEBI:65315"/>
        <dbReference type="ChEBI" id="CHEBI:136877"/>
    </reaction>
</comment>
<organism evidence="3 4">
    <name type="scientific">Auritidibacter ignavus</name>
    <dbReference type="NCBI Taxonomy" id="678932"/>
    <lineage>
        <taxon>Bacteria</taxon>
        <taxon>Bacillati</taxon>
        <taxon>Actinomycetota</taxon>
        <taxon>Actinomycetes</taxon>
        <taxon>Micrococcales</taxon>
        <taxon>Micrococcaceae</taxon>
        <taxon>Auritidibacter</taxon>
    </lineage>
</organism>
<keyword evidence="1" id="KW-0819">tRNA processing</keyword>
<dbReference type="Pfam" id="PF00581">
    <property type="entry name" value="Rhodanese"/>
    <property type="match status" value="1"/>
</dbReference>
<dbReference type="PANTHER" id="PTHR43268">
    <property type="entry name" value="THIOSULFATE SULFURTRANSFERASE/RHODANESE-LIKE DOMAIN-CONTAINING PROTEIN 2"/>
    <property type="match status" value="1"/>
</dbReference>
<evidence type="ECO:0000313" key="4">
    <source>
        <dbReference type="Proteomes" id="UP001224674"/>
    </source>
</evidence>
<reference evidence="3 4" key="1">
    <citation type="submission" date="2023-03" db="EMBL/GenBank/DDBJ databases">
        <title>Complete genome sequences of several Auritidibacter ignavus strains isolated from ear infections.</title>
        <authorList>
            <person name="Baehr T."/>
            <person name="Baumhoegger A.M."/>
        </authorList>
    </citation>
    <scope>NUCLEOTIDE SEQUENCE [LARGE SCALE GENOMIC DNA]</scope>
    <source>
        <strain evidence="3 4">BABAE-6</strain>
    </source>
</reference>
<comment type="function">
    <text evidence="1">Catalyzes oxygen-dependent 5-hydroxyuridine (ho5U) modification at position 34 in tRNAs.</text>
</comment>
<dbReference type="Gene3D" id="3.40.250.10">
    <property type="entry name" value="Rhodanese-like domain"/>
    <property type="match status" value="1"/>
</dbReference>
<gene>
    <name evidence="1" type="primary">trhO</name>
    <name evidence="3" type="ORF">QDX21_12195</name>
</gene>
<dbReference type="PROSITE" id="PS50206">
    <property type="entry name" value="RHODANESE_3"/>
    <property type="match status" value="1"/>
</dbReference>
<dbReference type="InterPro" id="IPR022111">
    <property type="entry name" value="Rhodanese_C"/>
</dbReference>
<dbReference type="SMART" id="SM00450">
    <property type="entry name" value="RHOD"/>
    <property type="match status" value="1"/>
</dbReference>
<evidence type="ECO:0000259" key="2">
    <source>
        <dbReference type="PROSITE" id="PS50206"/>
    </source>
</evidence>
<keyword evidence="4" id="KW-1185">Reference proteome</keyword>
<dbReference type="NCBIfam" id="NF001134">
    <property type="entry name" value="PRK00142.1-2"/>
    <property type="match status" value="1"/>
</dbReference>
<accession>A0AAJ6AGM6</accession>
<dbReference type="AlphaFoldDB" id="A0AAJ6AGM6"/>
<dbReference type="InterPro" id="IPR001763">
    <property type="entry name" value="Rhodanese-like_dom"/>
</dbReference>
<dbReference type="Pfam" id="PF12368">
    <property type="entry name" value="Rhodanese_C"/>
    <property type="match status" value="1"/>
</dbReference>
<name>A0AAJ6AGM6_9MICC</name>
<dbReference type="InterPro" id="IPR040503">
    <property type="entry name" value="TRHO_N"/>
</dbReference>